<sequence length="707" mass="73486">MTEWDAFPAVAAAPEAAAPTRITVTPGPAPQAGQGDADPWAAFPAAADVGWARALFEGVLGGASANFRDELYGVARASGLPEPVGGLRIPVGAARLAYEALAGRGAATDAYEEGRDRIRGVQKAAEKQYPGTTLAGEIAGAVALPVGGALSAATLPARIGRSAVVGASYGAAAGAGDGEDMASRATGAATGAAFGAAAGGAAPVVMRGIEAAGRGVAAAARPVTNTLRGWRDPEAEAARRVVGAIDRDMRTGSAPISMAEWQTAQRGGAPVAVADLGGETTRALARSAANTSPEGRASLDRLANDRFEGQADRASAFLRRLVGGNVDSTATREGLRAAASAANRPAYQRAFSDPRGAALWDEGFQQIASAPVVQDAIRASTRTAGNRAAIDGFPPQRNPFTFDPDGYMRPAVGPDGQRLVPNLQFWDMVKRNLDDRITALQRAGENSAARDAIQLRGALVGRLDDLVPTYPEARAGAARFFGAEDALSAGEEFVRRTMPARDAAAALARMSPQERELFRQGFAARLIDEINNTRDRVNVLNKIAASPEARNKIRIALGEQGWRRVEAFVTVEHVMDRLRGAVQGNSTTARQFAELTMAGFGGYGYGSGGSFNPLNADPSGATHALLAMGLVRGRHRIDQRVARRVAEMLASPDPAVLARGVQMVAGNRRLLQALQNLDLPAARGSVQATPYQGASLVGVAGGRAEDQ</sequence>
<dbReference type="EMBL" id="WNKV01000037">
    <property type="protein sequence ID" value="MTW19427.1"/>
    <property type="molecule type" value="Genomic_DNA"/>
</dbReference>
<dbReference type="RefSeq" id="WP_155481674.1">
    <property type="nucleotide sequence ID" value="NZ_WNKV01000037.1"/>
</dbReference>
<accession>A0A9X5AU91</accession>
<organism evidence="1 2">
    <name type="scientific">Rhodoplanes serenus</name>
    <dbReference type="NCBI Taxonomy" id="200615"/>
    <lineage>
        <taxon>Bacteria</taxon>
        <taxon>Pseudomonadati</taxon>
        <taxon>Pseudomonadota</taxon>
        <taxon>Alphaproteobacteria</taxon>
        <taxon>Hyphomicrobiales</taxon>
        <taxon>Nitrobacteraceae</taxon>
        <taxon>Rhodoplanes</taxon>
    </lineage>
</organism>
<dbReference type="AlphaFoldDB" id="A0A9X5AU91"/>
<reference evidence="1 2" key="1">
    <citation type="submission" date="2019-11" db="EMBL/GenBank/DDBJ databases">
        <title>Whole-genome sequence of Rhodoplanes serenus DSM 18633, type strain.</title>
        <authorList>
            <person name="Kyndt J.A."/>
            <person name="Meyer T.E."/>
        </authorList>
    </citation>
    <scope>NUCLEOTIDE SEQUENCE [LARGE SCALE GENOMIC DNA]</scope>
    <source>
        <strain evidence="1 2">DSM 18633</strain>
    </source>
</reference>
<protein>
    <submittedName>
        <fullName evidence="1">Uncharacterized protein</fullName>
    </submittedName>
</protein>
<evidence type="ECO:0000313" key="2">
    <source>
        <dbReference type="Proteomes" id="UP000438991"/>
    </source>
</evidence>
<comment type="caution">
    <text evidence="1">The sequence shown here is derived from an EMBL/GenBank/DDBJ whole genome shotgun (WGS) entry which is preliminary data.</text>
</comment>
<dbReference type="Proteomes" id="UP000438991">
    <property type="component" value="Unassembled WGS sequence"/>
</dbReference>
<name>A0A9X5AU91_9BRAD</name>
<evidence type="ECO:0000313" key="1">
    <source>
        <dbReference type="EMBL" id="MTW19427.1"/>
    </source>
</evidence>
<proteinExistence type="predicted"/>
<gene>
    <name evidence="1" type="ORF">GJ689_24865</name>
</gene>